<evidence type="ECO:0000256" key="7">
    <source>
        <dbReference type="ARBA" id="ARBA00023306"/>
    </source>
</evidence>
<dbReference type="PROSITE" id="PS50206">
    <property type="entry name" value="RHODANESE_3"/>
    <property type="match status" value="1"/>
</dbReference>
<gene>
    <name evidence="10" type="primary">WBGene00102095</name>
</gene>
<reference evidence="11" key="1">
    <citation type="journal article" date="2008" name="Nat. Genet.">
        <title>The Pristionchus pacificus genome provides a unique perspective on nematode lifestyle and parasitism.</title>
        <authorList>
            <person name="Dieterich C."/>
            <person name="Clifton S.W."/>
            <person name="Schuster L.N."/>
            <person name="Chinwalla A."/>
            <person name="Delehaunty K."/>
            <person name="Dinkelacker I."/>
            <person name="Fulton L."/>
            <person name="Fulton R."/>
            <person name="Godfrey J."/>
            <person name="Minx P."/>
            <person name="Mitreva M."/>
            <person name="Roeseler W."/>
            <person name="Tian H."/>
            <person name="Witte H."/>
            <person name="Yang S.P."/>
            <person name="Wilson R.K."/>
            <person name="Sommer R.J."/>
        </authorList>
    </citation>
    <scope>NUCLEOTIDE SEQUENCE [LARGE SCALE GENOMIC DNA]</scope>
    <source>
        <strain evidence="11">PS312</strain>
    </source>
</reference>
<keyword evidence="7" id="KW-0131">Cell cycle</keyword>
<dbReference type="FunFam" id="3.40.250.10:FF:000021">
    <property type="entry name" value="M-phase inducer phosphatase cdc-25.2"/>
    <property type="match status" value="1"/>
</dbReference>
<comment type="catalytic activity">
    <reaction evidence="8">
        <text>O-phospho-L-tyrosyl-[protein] + H2O = L-tyrosyl-[protein] + phosphate</text>
        <dbReference type="Rhea" id="RHEA:10684"/>
        <dbReference type="Rhea" id="RHEA-COMP:10136"/>
        <dbReference type="Rhea" id="RHEA-COMP:20101"/>
        <dbReference type="ChEBI" id="CHEBI:15377"/>
        <dbReference type="ChEBI" id="CHEBI:43474"/>
        <dbReference type="ChEBI" id="CHEBI:46858"/>
        <dbReference type="ChEBI" id="CHEBI:61978"/>
        <dbReference type="EC" id="3.1.3.48"/>
    </reaction>
</comment>
<evidence type="ECO:0000256" key="6">
    <source>
        <dbReference type="ARBA" id="ARBA00022912"/>
    </source>
</evidence>
<keyword evidence="6" id="KW-0904">Protein phosphatase</keyword>
<dbReference type="OrthoDB" id="26523at2759"/>
<feature type="region of interest" description="Disordered" evidence="9">
    <location>
        <begin position="116"/>
        <end position="135"/>
    </location>
</feature>
<evidence type="ECO:0000256" key="1">
    <source>
        <dbReference type="ARBA" id="ARBA00011065"/>
    </source>
</evidence>
<dbReference type="SMART" id="SM00450">
    <property type="entry name" value="RHOD"/>
    <property type="match status" value="1"/>
</dbReference>
<dbReference type="PRINTS" id="PR00716">
    <property type="entry name" value="MPIPHPHTASE"/>
</dbReference>
<name>A0A2A6CR38_PRIPA</name>
<keyword evidence="5" id="KW-0378">Hydrolase</keyword>
<keyword evidence="3" id="KW-0132">Cell division</keyword>
<dbReference type="EC" id="3.1.3.48" evidence="2"/>
<evidence type="ECO:0000256" key="5">
    <source>
        <dbReference type="ARBA" id="ARBA00022801"/>
    </source>
</evidence>
<dbReference type="GO" id="GO:0004725">
    <property type="term" value="F:protein tyrosine phosphatase activity"/>
    <property type="evidence" value="ECO:0000318"/>
    <property type="project" value="GO_Central"/>
</dbReference>
<feature type="compositionally biased region" description="Polar residues" evidence="9">
    <location>
        <begin position="116"/>
        <end position="131"/>
    </location>
</feature>
<evidence type="ECO:0000256" key="2">
    <source>
        <dbReference type="ARBA" id="ARBA00013064"/>
    </source>
</evidence>
<evidence type="ECO:0000256" key="3">
    <source>
        <dbReference type="ARBA" id="ARBA00022618"/>
    </source>
</evidence>
<keyword evidence="11" id="KW-1185">Reference proteome</keyword>
<dbReference type="GO" id="GO:0005737">
    <property type="term" value="C:cytoplasm"/>
    <property type="evidence" value="ECO:0000318"/>
    <property type="project" value="GO_Central"/>
</dbReference>
<evidence type="ECO:0000256" key="8">
    <source>
        <dbReference type="ARBA" id="ARBA00051722"/>
    </source>
</evidence>
<accession>A0A2A6CR38</accession>
<dbReference type="InterPro" id="IPR001763">
    <property type="entry name" value="Rhodanese-like_dom"/>
</dbReference>
<reference evidence="10" key="2">
    <citation type="submission" date="2022-06" db="UniProtKB">
        <authorList>
            <consortium name="EnsemblMetazoa"/>
        </authorList>
    </citation>
    <scope>IDENTIFICATION</scope>
    <source>
        <strain evidence="10">PS312</strain>
    </source>
</reference>
<keyword evidence="4" id="KW-0498">Mitosis</keyword>
<dbReference type="AlphaFoldDB" id="A0A2A6CR38"/>
<feature type="compositionally biased region" description="Basic and acidic residues" evidence="9">
    <location>
        <begin position="10"/>
        <end position="34"/>
    </location>
</feature>
<evidence type="ECO:0000256" key="9">
    <source>
        <dbReference type="SAM" id="MobiDB-lite"/>
    </source>
</evidence>
<dbReference type="GO" id="GO:0000086">
    <property type="term" value="P:G2/M transition of mitotic cell cycle"/>
    <property type="evidence" value="ECO:0000318"/>
    <property type="project" value="GO_Central"/>
</dbReference>
<dbReference type="GO" id="GO:0110032">
    <property type="term" value="P:positive regulation of G2/MI transition of meiotic cell cycle"/>
    <property type="evidence" value="ECO:0000318"/>
    <property type="project" value="GO_Central"/>
</dbReference>
<sequence length="486" mass="54756">KPSPLPLPSPDRKSAVRSCSEESGERRKEDDECNKKRQFYAPHEGFVVVKLSREMASMHIDRIREKEERTKMDLMDIFNEDENARDCDSSFSMMPPPALPTTRRVLGDIKNSRINSPVSSKSFARNDTMPTMSAHLTGGLRNRKRMNDSCVAESPFGARMGGGKRWRIAESIDEHSETASTSYAPREHSVDCQGGEEKGALMTSSSTSARHSFHRVQSTSVLEMGIYSHQHNEDNLPAPLEVNYALARDPALDKADSDVYRRIGAGQLSELMRTMGADFAKSYVLIDCRYPYEFDGGHIKGATNVYDPLAIDAHFFSSSTSLLRKEEGEEGRRIPIFYCEFSQKRGPSMALAVRAFDRLRNCWPVVDHAEMYVLNGGYKGFHKNAEDNGLGELCDPFSYIQMEDPKYKAQMDKFRQHKSRNLLSYQSTVSRLPMSTMEARRLAQSQQASPIGVTRRASRRALCFDSSSSPLRPSSLISRLPNPQFS</sequence>
<evidence type="ECO:0000313" key="11">
    <source>
        <dbReference type="Proteomes" id="UP000005239"/>
    </source>
</evidence>
<dbReference type="GO" id="GO:0051301">
    <property type="term" value="P:cell division"/>
    <property type="evidence" value="ECO:0007669"/>
    <property type="project" value="UniProtKB-KW"/>
</dbReference>
<evidence type="ECO:0000313" key="10">
    <source>
        <dbReference type="EnsemblMetazoa" id="PPA12541.1"/>
    </source>
</evidence>
<evidence type="ECO:0000256" key="4">
    <source>
        <dbReference type="ARBA" id="ARBA00022776"/>
    </source>
</evidence>
<protein>
    <recommendedName>
        <fullName evidence="2">protein-tyrosine-phosphatase</fullName>
        <ecNumber evidence="2">3.1.3.48</ecNumber>
    </recommendedName>
</protein>
<dbReference type="Gene3D" id="3.40.250.10">
    <property type="entry name" value="Rhodanese-like domain"/>
    <property type="match status" value="1"/>
</dbReference>
<organism evidence="10 11">
    <name type="scientific">Pristionchus pacificus</name>
    <name type="common">Parasitic nematode worm</name>
    <dbReference type="NCBI Taxonomy" id="54126"/>
    <lineage>
        <taxon>Eukaryota</taxon>
        <taxon>Metazoa</taxon>
        <taxon>Ecdysozoa</taxon>
        <taxon>Nematoda</taxon>
        <taxon>Chromadorea</taxon>
        <taxon>Rhabditida</taxon>
        <taxon>Rhabditina</taxon>
        <taxon>Diplogasteromorpha</taxon>
        <taxon>Diplogasteroidea</taxon>
        <taxon>Neodiplogasteridae</taxon>
        <taxon>Pristionchus</taxon>
    </lineage>
</organism>
<dbReference type="PANTHER" id="PTHR10828">
    <property type="entry name" value="M-PHASE INDUCER PHOSPHATASE DUAL SPECIFICITY PHOSPHATASE CDC25"/>
    <property type="match status" value="1"/>
</dbReference>
<dbReference type="SUPFAM" id="SSF52821">
    <property type="entry name" value="Rhodanese/Cell cycle control phosphatase"/>
    <property type="match status" value="1"/>
</dbReference>
<dbReference type="InterPro" id="IPR000751">
    <property type="entry name" value="MPI_Phosphatase"/>
</dbReference>
<dbReference type="PANTHER" id="PTHR10828:SF76">
    <property type="entry name" value="M-PHASE INDUCER PHOSPHATASE"/>
    <property type="match status" value="1"/>
</dbReference>
<accession>A0A8R1UAL0</accession>
<dbReference type="Pfam" id="PF00581">
    <property type="entry name" value="Rhodanese"/>
    <property type="match status" value="1"/>
</dbReference>
<dbReference type="InterPro" id="IPR036873">
    <property type="entry name" value="Rhodanese-like_dom_sf"/>
</dbReference>
<dbReference type="EnsemblMetazoa" id="PPA12541.1">
    <property type="protein sequence ID" value="PPA12541.1"/>
    <property type="gene ID" value="WBGene00102095"/>
</dbReference>
<dbReference type="GO" id="GO:0010971">
    <property type="term" value="P:positive regulation of G2/M transition of mitotic cell cycle"/>
    <property type="evidence" value="ECO:0000318"/>
    <property type="project" value="GO_Central"/>
</dbReference>
<feature type="region of interest" description="Disordered" evidence="9">
    <location>
        <begin position="1"/>
        <end position="34"/>
    </location>
</feature>
<comment type="similarity">
    <text evidence="1">Belongs to the MPI phosphatase family.</text>
</comment>
<dbReference type="GO" id="GO:0005634">
    <property type="term" value="C:nucleus"/>
    <property type="evidence" value="ECO:0000318"/>
    <property type="project" value="GO_Central"/>
</dbReference>
<dbReference type="Proteomes" id="UP000005239">
    <property type="component" value="Unassembled WGS sequence"/>
</dbReference>
<feature type="region of interest" description="Disordered" evidence="9">
    <location>
        <begin position="464"/>
        <end position="486"/>
    </location>
</feature>
<proteinExistence type="inferred from homology"/>
<feature type="compositionally biased region" description="Low complexity" evidence="9">
    <location>
        <begin position="466"/>
        <end position="486"/>
    </location>
</feature>